<keyword evidence="2" id="KW-0812">Transmembrane</keyword>
<reference evidence="3 4" key="1">
    <citation type="submission" date="2018-10" db="EMBL/GenBank/DDBJ databases">
        <title>Sequencing the genomes of 1000 actinobacteria strains.</title>
        <authorList>
            <person name="Klenk H.-P."/>
        </authorList>
    </citation>
    <scope>NUCLEOTIDE SEQUENCE [LARGE SCALE GENOMIC DNA]</scope>
    <source>
        <strain evidence="3 4">DSM 45175</strain>
    </source>
</reference>
<gene>
    <name evidence="3" type="ORF">BDK92_1401</name>
</gene>
<keyword evidence="2" id="KW-1133">Transmembrane helix</keyword>
<evidence type="ECO:0000313" key="4">
    <source>
        <dbReference type="Proteomes" id="UP000277671"/>
    </source>
</evidence>
<keyword evidence="4" id="KW-1185">Reference proteome</keyword>
<name>A0A495JF15_9ACTN</name>
<dbReference type="Proteomes" id="UP000277671">
    <property type="component" value="Unassembled WGS sequence"/>
</dbReference>
<sequence length="281" mass="29846">MQGFDEYAALARHLYELQRSGERTTEQAAARRESTGDAIDQLGQRLTMQQQRLTELAQLIGEPLPQWNAPAPLPPLSVTGHLGSPPGPSPQGGVAGQETYPELAAGPDRVALTTTPAPTPSVPGPRLPTSGAYAPPTQQFPQPAPAVPVNPDAELDLAYRAAAAADEAAERVESQAGQPAFLPTASPFGRALAAYLIFIAVANIPQWLLGDGYKSGEVGWFTALAWMLAGLPALAFFGAYISLTIWGRPRLGASQPNLYARLGFFLCFLVLAISTCFWVTP</sequence>
<accession>A0A495JF15</accession>
<evidence type="ECO:0000256" key="1">
    <source>
        <dbReference type="SAM" id="MobiDB-lite"/>
    </source>
</evidence>
<proteinExistence type="predicted"/>
<dbReference type="EMBL" id="RBKT01000001">
    <property type="protein sequence ID" value="RKR87128.1"/>
    <property type="molecule type" value="Genomic_DNA"/>
</dbReference>
<protein>
    <submittedName>
        <fullName evidence="3">Uncharacterized protein</fullName>
    </submittedName>
</protein>
<comment type="caution">
    <text evidence="3">The sequence shown here is derived from an EMBL/GenBank/DDBJ whole genome shotgun (WGS) entry which is preliminary data.</text>
</comment>
<feature type="region of interest" description="Disordered" evidence="1">
    <location>
        <begin position="68"/>
        <end position="144"/>
    </location>
</feature>
<keyword evidence="2" id="KW-0472">Membrane</keyword>
<feature type="transmembrane region" description="Helical" evidence="2">
    <location>
        <begin position="220"/>
        <end position="246"/>
    </location>
</feature>
<feature type="compositionally biased region" description="Pro residues" evidence="1">
    <location>
        <begin position="117"/>
        <end position="126"/>
    </location>
</feature>
<feature type="compositionally biased region" description="Low complexity" evidence="1">
    <location>
        <begin position="132"/>
        <end position="141"/>
    </location>
</feature>
<evidence type="ECO:0000256" key="2">
    <source>
        <dbReference type="SAM" id="Phobius"/>
    </source>
</evidence>
<organism evidence="3 4">
    <name type="scientific">Micromonospora pisi</name>
    <dbReference type="NCBI Taxonomy" id="589240"/>
    <lineage>
        <taxon>Bacteria</taxon>
        <taxon>Bacillati</taxon>
        <taxon>Actinomycetota</taxon>
        <taxon>Actinomycetes</taxon>
        <taxon>Micromonosporales</taxon>
        <taxon>Micromonosporaceae</taxon>
        <taxon>Micromonospora</taxon>
    </lineage>
</organism>
<feature type="transmembrane region" description="Helical" evidence="2">
    <location>
        <begin position="258"/>
        <end position="280"/>
    </location>
</feature>
<evidence type="ECO:0000313" key="3">
    <source>
        <dbReference type="EMBL" id="RKR87128.1"/>
    </source>
</evidence>
<dbReference type="AlphaFoldDB" id="A0A495JF15"/>
<feature type="transmembrane region" description="Helical" evidence="2">
    <location>
        <begin position="191"/>
        <end position="208"/>
    </location>
</feature>